<evidence type="ECO:0000313" key="1">
    <source>
        <dbReference type="EMBL" id="MFD2733297.1"/>
    </source>
</evidence>
<comment type="caution">
    <text evidence="1">The sequence shown here is derived from an EMBL/GenBank/DDBJ whole genome shotgun (WGS) entry which is preliminary data.</text>
</comment>
<evidence type="ECO:0000313" key="2">
    <source>
        <dbReference type="Proteomes" id="UP001597546"/>
    </source>
</evidence>
<keyword evidence="2" id="KW-1185">Reference proteome</keyword>
<organism evidence="1 2">
    <name type="scientific">Pedobacter alpinus</name>
    <dbReference type="NCBI Taxonomy" id="1590643"/>
    <lineage>
        <taxon>Bacteria</taxon>
        <taxon>Pseudomonadati</taxon>
        <taxon>Bacteroidota</taxon>
        <taxon>Sphingobacteriia</taxon>
        <taxon>Sphingobacteriales</taxon>
        <taxon>Sphingobacteriaceae</taxon>
        <taxon>Pedobacter</taxon>
    </lineage>
</organism>
<reference evidence="2" key="1">
    <citation type="journal article" date="2019" name="Int. J. Syst. Evol. Microbiol.">
        <title>The Global Catalogue of Microorganisms (GCM) 10K type strain sequencing project: providing services to taxonomists for standard genome sequencing and annotation.</title>
        <authorList>
            <consortium name="The Broad Institute Genomics Platform"/>
            <consortium name="The Broad Institute Genome Sequencing Center for Infectious Disease"/>
            <person name="Wu L."/>
            <person name="Ma J."/>
        </authorList>
    </citation>
    <scope>NUCLEOTIDE SEQUENCE [LARGE SCALE GENOMIC DNA]</scope>
    <source>
        <strain evidence="2">KCTC 42456</strain>
    </source>
</reference>
<name>A0ABW5TVJ9_9SPHI</name>
<protein>
    <submittedName>
        <fullName evidence="1">Uncharacterized protein</fullName>
    </submittedName>
</protein>
<dbReference type="EMBL" id="JBHULV010000052">
    <property type="protein sequence ID" value="MFD2733297.1"/>
    <property type="molecule type" value="Genomic_DNA"/>
</dbReference>
<proteinExistence type="predicted"/>
<accession>A0ABW5TVJ9</accession>
<dbReference type="RefSeq" id="WP_379046423.1">
    <property type="nucleotide sequence ID" value="NZ_JBHSKW010000058.1"/>
</dbReference>
<gene>
    <name evidence="1" type="ORF">ACFSSE_16420</name>
</gene>
<dbReference type="Proteomes" id="UP001597546">
    <property type="component" value="Unassembled WGS sequence"/>
</dbReference>
<sequence>MITEIEKKNLNELSKQILAGTVDRDSKIKLDVFDKNFVFMNEG</sequence>